<reference evidence="1 2" key="1">
    <citation type="journal article" date="2016" name="Mol. Biol. Evol.">
        <title>Comparative Genomics of Early-Diverging Mushroom-Forming Fungi Provides Insights into the Origins of Lignocellulose Decay Capabilities.</title>
        <authorList>
            <person name="Nagy L.G."/>
            <person name="Riley R."/>
            <person name="Tritt A."/>
            <person name="Adam C."/>
            <person name="Daum C."/>
            <person name="Floudas D."/>
            <person name="Sun H."/>
            <person name="Yadav J.S."/>
            <person name="Pangilinan J."/>
            <person name="Larsson K.H."/>
            <person name="Matsuura K."/>
            <person name="Barry K."/>
            <person name="Labutti K."/>
            <person name="Kuo R."/>
            <person name="Ohm R.A."/>
            <person name="Bhattacharya S.S."/>
            <person name="Shirouzu T."/>
            <person name="Yoshinaga Y."/>
            <person name="Martin F.M."/>
            <person name="Grigoriev I.V."/>
            <person name="Hibbett D.S."/>
        </authorList>
    </citation>
    <scope>NUCLEOTIDE SEQUENCE [LARGE SCALE GENOMIC DNA]</scope>
    <source>
        <strain evidence="1 2">HHB10207 ss-3</strain>
    </source>
</reference>
<protein>
    <submittedName>
        <fullName evidence="1">Uncharacterized protein</fullName>
    </submittedName>
</protein>
<dbReference type="EMBL" id="KV428176">
    <property type="protein sequence ID" value="KZT34537.1"/>
    <property type="molecule type" value="Genomic_DNA"/>
</dbReference>
<dbReference type="Proteomes" id="UP000076798">
    <property type="component" value="Unassembled WGS sequence"/>
</dbReference>
<evidence type="ECO:0000313" key="1">
    <source>
        <dbReference type="EMBL" id="KZT34537.1"/>
    </source>
</evidence>
<accession>A0A165ZQL1</accession>
<keyword evidence="2" id="KW-1185">Reference proteome</keyword>
<gene>
    <name evidence="1" type="ORF">SISSUDRAFT_1083169</name>
</gene>
<proteinExistence type="predicted"/>
<sequence length="307" mass="34784">MAVLPFDSPAFQVLLCDDTRCRSMIAGRVDVLSLHSISCVSSRLRAPFMEEIIERLKKYTAQYGAPDVFWNYFTEARGIMSGSAVQHFLQSGQVDRGSTPTHSLDIYVHEDAVQPFVDRLVATGEYGPVKVRGTNPRHAIWYKFRLSILIFLEKKTDPHSKIVIRGVIDRDGVRSILNADCTLVMNMITPQAIYCLYPALLRQNIGVIQHAFGTTTSYISQMAARQHIITDLLAAPQCTRFCPRRLQNFADREYASIPLNGGEADAIDHDAEWSFQSREICTSFDCPHASTDPIDELMNRLWIHWDE</sequence>
<evidence type="ECO:0000313" key="2">
    <source>
        <dbReference type="Proteomes" id="UP000076798"/>
    </source>
</evidence>
<name>A0A165ZQL1_9AGAM</name>
<dbReference type="AlphaFoldDB" id="A0A165ZQL1"/>
<organism evidence="1 2">
    <name type="scientific">Sistotremastrum suecicum HHB10207 ss-3</name>
    <dbReference type="NCBI Taxonomy" id="1314776"/>
    <lineage>
        <taxon>Eukaryota</taxon>
        <taxon>Fungi</taxon>
        <taxon>Dikarya</taxon>
        <taxon>Basidiomycota</taxon>
        <taxon>Agaricomycotina</taxon>
        <taxon>Agaricomycetes</taxon>
        <taxon>Sistotremastrales</taxon>
        <taxon>Sistotremastraceae</taxon>
        <taxon>Sistotremastrum</taxon>
    </lineage>
</organism>